<comment type="caution">
    <text evidence="2">The sequence shown here is derived from an EMBL/GenBank/DDBJ whole genome shotgun (WGS) entry which is preliminary data.</text>
</comment>
<proteinExistence type="predicted"/>
<feature type="region of interest" description="Disordered" evidence="1">
    <location>
        <begin position="1"/>
        <end position="21"/>
    </location>
</feature>
<evidence type="ECO:0000313" key="3">
    <source>
        <dbReference type="Proteomes" id="UP001163046"/>
    </source>
</evidence>
<keyword evidence="3" id="KW-1185">Reference proteome</keyword>
<dbReference type="Proteomes" id="UP001163046">
    <property type="component" value="Unassembled WGS sequence"/>
</dbReference>
<accession>A0A9X0D7K4</accession>
<protein>
    <submittedName>
        <fullName evidence="2">Uncharacterized protein</fullName>
    </submittedName>
</protein>
<reference evidence="2" key="1">
    <citation type="submission" date="2023-01" db="EMBL/GenBank/DDBJ databases">
        <title>Genome assembly of the deep-sea coral Lophelia pertusa.</title>
        <authorList>
            <person name="Herrera S."/>
            <person name="Cordes E."/>
        </authorList>
    </citation>
    <scope>NUCLEOTIDE SEQUENCE</scope>
    <source>
        <strain evidence="2">USNM1676648</strain>
        <tissue evidence="2">Polyp</tissue>
    </source>
</reference>
<feature type="compositionally biased region" description="Basic and acidic residues" evidence="1">
    <location>
        <begin position="1"/>
        <end position="11"/>
    </location>
</feature>
<organism evidence="2 3">
    <name type="scientific">Desmophyllum pertusum</name>
    <dbReference type="NCBI Taxonomy" id="174260"/>
    <lineage>
        <taxon>Eukaryota</taxon>
        <taxon>Metazoa</taxon>
        <taxon>Cnidaria</taxon>
        <taxon>Anthozoa</taxon>
        <taxon>Hexacorallia</taxon>
        <taxon>Scleractinia</taxon>
        <taxon>Caryophylliina</taxon>
        <taxon>Caryophylliidae</taxon>
        <taxon>Desmophyllum</taxon>
    </lineage>
</organism>
<sequence>MAKGKSRESVPSKRAVRQISQTERLKAMTQKVSVILTPCDLITDIDCGNFTSKRKETYEDQKSQSPEKGLNCHGTKNDDEVTPSAETSDQECNGAINVKEEHILSKVTCSPGTSDQEHNGVAINVTDKHILNKDLGSPASGFRPVSFYGSRSENVTPRKKLFSPNACKKLQEKSDLMNDNSAGIKRKCKKQSSSTAAKKKRKTSSVVRQYKSTGSRNKLVSTVNKNANGVVIVDKDVKNKNKTGSAMNVVQELEGCIGDGYCSPQLFNLNSDSEVSGVGSVSGKLSPSLLKPAVSEVESACSEASLCSGPGSLLDGLFLRKKGNEYFFANSMDNNAPKEQLVPSSENTNKERTIGITNGTAVSDPSSRVDQNENLMEKISVYNDRTDDSQSSFPLSMPSPDTSESDSIQKLSDMETESSSSKSSPDHQASIMRYFKSVPGPKCKTKLIANGASSSPTLPSAENSPKAKTVG</sequence>
<feature type="region of interest" description="Disordered" evidence="1">
    <location>
        <begin position="382"/>
        <end position="471"/>
    </location>
</feature>
<gene>
    <name evidence="2" type="ORF">OS493_036910</name>
</gene>
<dbReference type="EMBL" id="MU825461">
    <property type="protein sequence ID" value="KAJ7388543.1"/>
    <property type="molecule type" value="Genomic_DNA"/>
</dbReference>
<feature type="compositionally biased region" description="Polar residues" evidence="1">
    <location>
        <begin position="389"/>
        <end position="410"/>
    </location>
</feature>
<name>A0A9X0D7K4_9CNID</name>
<feature type="compositionally biased region" description="Polar residues" evidence="1">
    <location>
        <begin position="451"/>
        <end position="463"/>
    </location>
</feature>
<evidence type="ECO:0000256" key="1">
    <source>
        <dbReference type="SAM" id="MobiDB-lite"/>
    </source>
</evidence>
<feature type="region of interest" description="Disordered" evidence="1">
    <location>
        <begin position="180"/>
        <end position="213"/>
    </location>
</feature>
<feature type="region of interest" description="Disordered" evidence="1">
    <location>
        <begin position="55"/>
        <end position="89"/>
    </location>
</feature>
<dbReference type="AlphaFoldDB" id="A0A9X0D7K4"/>
<evidence type="ECO:0000313" key="2">
    <source>
        <dbReference type="EMBL" id="KAJ7388543.1"/>
    </source>
</evidence>